<dbReference type="PRINTS" id="PR00083">
    <property type="entry name" value="HOLDHDRGNASE"/>
</dbReference>
<comment type="similarity">
    <text evidence="3 13 14 19">Belongs to the histidinol dehydrogenase family.</text>
</comment>
<evidence type="ECO:0000256" key="14">
    <source>
        <dbReference type="PIRNR" id="PIRNR000099"/>
    </source>
</evidence>
<feature type="binding site" evidence="13 18">
    <location>
        <position position="266"/>
    </location>
    <ligand>
        <name>Zn(2+)</name>
        <dbReference type="ChEBI" id="CHEBI:29105"/>
    </ligand>
</feature>
<dbReference type="UniPathway" id="UPA00031">
    <property type="reaction ID" value="UER00014"/>
</dbReference>
<evidence type="ECO:0000256" key="1">
    <source>
        <dbReference type="ARBA" id="ARBA00003850"/>
    </source>
</evidence>
<feature type="binding site" evidence="13 18">
    <location>
        <position position="424"/>
    </location>
    <ligand>
        <name>Zn(2+)</name>
        <dbReference type="ChEBI" id="CHEBI:29105"/>
    </ligand>
</feature>
<evidence type="ECO:0000256" key="18">
    <source>
        <dbReference type="PIRSR" id="PIRSR000099-4"/>
    </source>
</evidence>
<reference evidence="20 21" key="1">
    <citation type="submission" date="2017-07" db="EMBL/GenBank/DDBJ databases">
        <title>Annotated genome sequence of Bacterioplanes sanyensis isolated from Red Sea.</title>
        <authorList>
            <person name="Rehman Z.U."/>
        </authorList>
    </citation>
    <scope>NUCLEOTIDE SEQUENCE [LARGE SCALE GENOMIC DNA]</scope>
    <source>
        <strain evidence="20 21">NV9</strain>
    </source>
</reference>
<feature type="binding site" evidence="13 18">
    <location>
        <position position="263"/>
    </location>
    <ligand>
        <name>Zn(2+)</name>
        <dbReference type="ChEBI" id="CHEBI:29105"/>
    </ligand>
</feature>
<feature type="binding site" evidence="13 17">
    <location>
        <position position="332"/>
    </location>
    <ligand>
        <name>substrate</name>
    </ligand>
</feature>
<evidence type="ECO:0000256" key="13">
    <source>
        <dbReference type="HAMAP-Rule" id="MF_01024"/>
    </source>
</evidence>
<dbReference type="NCBIfam" id="TIGR00069">
    <property type="entry name" value="hisD"/>
    <property type="match status" value="1"/>
</dbReference>
<evidence type="ECO:0000256" key="16">
    <source>
        <dbReference type="PIRSR" id="PIRSR000099-2"/>
    </source>
</evidence>
<keyword evidence="11 13" id="KW-0368">Histidine biosynthesis</keyword>
<evidence type="ECO:0000256" key="15">
    <source>
        <dbReference type="PIRSR" id="PIRSR000099-1"/>
    </source>
</evidence>
<dbReference type="SUPFAM" id="SSF53720">
    <property type="entry name" value="ALDH-like"/>
    <property type="match status" value="1"/>
</dbReference>
<evidence type="ECO:0000256" key="19">
    <source>
        <dbReference type="RuleBase" id="RU004175"/>
    </source>
</evidence>
<dbReference type="Gene3D" id="1.20.5.1300">
    <property type="match status" value="1"/>
</dbReference>
<evidence type="ECO:0000256" key="6">
    <source>
        <dbReference type="ARBA" id="ARBA00022605"/>
    </source>
</evidence>
<dbReference type="GO" id="GO:0005829">
    <property type="term" value="C:cytosol"/>
    <property type="evidence" value="ECO:0007669"/>
    <property type="project" value="TreeGrafter"/>
</dbReference>
<dbReference type="RefSeq" id="WP_094059942.1">
    <property type="nucleotide sequence ID" value="NZ_CP022530.1"/>
</dbReference>
<dbReference type="GO" id="GO:0008270">
    <property type="term" value="F:zinc ion binding"/>
    <property type="evidence" value="ECO:0007669"/>
    <property type="project" value="UniProtKB-UniRule"/>
</dbReference>
<dbReference type="InterPro" id="IPR012131">
    <property type="entry name" value="Hstdl_DH"/>
</dbReference>
<feature type="binding site" evidence="13 17">
    <location>
        <position position="419"/>
    </location>
    <ligand>
        <name>substrate</name>
    </ligand>
</feature>
<feature type="binding site" evidence="13 17">
    <location>
        <position position="266"/>
    </location>
    <ligand>
        <name>substrate</name>
    </ligand>
</feature>
<feature type="binding site" evidence="13 16">
    <location>
        <position position="134"/>
    </location>
    <ligand>
        <name>NAD(+)</name>
        <dbReference type="ChEBI" id="CHEBI:57540"/>
    </ligand>
</feature>
<dbReference type="HAMAP" id="MF_01024">
    <property type="entry name" value="HisD"/>
    <property type="match status" value="1"/>
</dbReference>
<dbReference type="InterPro" id="IPR001692">
    <property type="entry name" value="Histidinol_DH_CS"/>
</dbReference>
<dbReference type="Proteomes" id="UP000202440">
    <property type="component" value="Chromosome"/>
</dbReference>
<dbReference type="GO" id="GO:0051287">
    <property type="term" value="F:NAD binding"/>
    <property type="evidence" value="ECO:0007669"/>
    <property type="project" value="InterPro"/>
</dbReference>
<feature type="binding site" evidence="13 17">
    <location>
        <position position="241"/>
    </location>
    <ligand>
        <name>substrate</name>
    </ligand>
</feature>
<dbReference type="Gene3D" id="3.40.50.1980">
    <property type="entry name" value="Nitrogenase molybdenum iron protein domain"/>
    <property type="match status" value="2"/>
</dbReference>
<comment type="cofactor">
    <cofactor evidence="13 18">
        <name>Zn(2+)</name>
        <dbReference type="ChEBI" id="CHEBI:29105"/>
    </cofactor>
    <text evidence="13 18">Binds 1 zinc ion per subunit.</text>
</comment>
<proteinExistence type="inferred from homology"/>
<gene>
    <name evidence="13 20" type="primary">hisD</name>
    <name evidence="20" type="ORF">CHH28_08700</name>
</gene>
<accession>A0A222FJJ1</accession>
<evidence type="ECO:0000256" key="9">
    <source>
        <dbReference type="ARBA" id="ARBA00023002"/>
    </source>
</evidence>
<feature type="binding site" evidence="13 17">
    <location>
        <position position="263"/>
    </location>
    <ligand>
        <name>substrate</name>
    </ligand>
</feature>
<evidence type="ECO:0000256" key="11">
    <source>
        <dbReference type="ARBA" id="ARBA00023102"/>
    </source>
</evidence>
<name>A0A222FJJ1_9GAMM</name>
<keyword evidence="10 13" id="KW-0520">NAD</keyword>
<dbReference type="InterPro" id="IPR022695">
    <property type="entry name" value="Histidinol_DH_monofunct"/>
</dbReference>
<dbReference type="CDD" id="cd06572">
    <property type="entry name" value="Histidinol_dh"/>
    <property type="match status" value="1"/>
</dbReference>
<evidence type="ECO:0000256" key="4">
    <source>
        <dbReference type="ARBA" id="ARBA00012965"/>
    </source>
</evidence>
<dbReference type="InterPro" id="IPR016161">
    <property type="entry name" value="Ald_DH/histidinol_DH"/>
</dbReference>
<dbReference type="EC" id="1.1.1.23" evidence="4 13"/>
<dbReference type="OrthoDB" id="9805269at2"/>
<evidence type="ECO:0000313" key="21">
    <source>
        <dbReference type="Proteomes" id="UP000202440"/>
    </source>
</evidence>
<dbReference type="EMBL" id="CP022530">
    <property type="protein sequence ID" value="ASP38756.1"/>
    <property type="molecule type" value="Genomic_DNA"/>
</dbReference>
<keyword evidence="7 13" id="KW-0479">Metal-binding</keyword>
<organism evidence="20 21">
    <name type="scientific">Bacterioplanes sanyensis</name>
    <dbReference type="NCBI Taxonomy" id="1249553"/>
    <lineage>
        <taxon>Bacteria</taxon>
        <taxon>Pseudomonadati</taxon>
        <taxon>Pseudomonadota</taxon>
        <taxon>Gammaproteobacteria</taxon>
        <taxon>Oceanospirillales</taxon>
        <taxon>Oceanospirillaceae</taxon>
        <taxon>Bacterioplanes</taxon>
    </lineage>
</organism>
<keyword evidence="9 13" id="KW-0560">Oxidoreductase</keyword>
<keyword evidence="8 13" id="KW-0862">Zinc</keyword>
<feature type="active site" description="Proton acceptor" evidence="13 15">
    <location>
        <position position="331"/>
    </location>
</feature>
<evidence type="ECO:0000256" key="12">
    <source>
        <dbReference type="ARBA" id="ARBA00049489"/>
    </source>
</evidence>
<feature type="binding site" evidence="13 16">
    <location>
        <position position="218"/>
    </location>
    <ligand>
        <name>NAD(+)</name>
        <dbReference type="ChEBI" id="CHEBI:57540"/>
    </ligand>
</feature>
<feature type="binding site" evidence="13 17">
    <location>
        <position position="365"/>
    </location>
    <ligand>
        <name>substrate</name>
    </ligand>
</feature>
<dbReference type="PROSITE" id="PS00611">
    <property type="entry name" value="HISOL_DEHYDROGENASE"/>
    <property type="match status" value="1"/>
</dbReference>
<evidence type="ECO:0000256" key="17">
    <source>
        <dbReference type="PIRSR" id="PIRSR000099-3"/>
    </source>
</evidence>
<evidence type="ECO:0000313" key="20">
    <source>
        <dbReference type="EMBL" id="ASP38756.1"/>
    </source>
</evidence>
<evidence type="ECO:0000256" key="10">
    <source>
        <dbReference type="ARBA" id="ARBA00023027"/>
    </source>
</evidence>
<dbReference type="KEGG" id="bsan:CHH28_08700"/>
<feature type="active site" description="Proton acceptor" evidence="13 15">
    <location>
        <position position="332"/>
    </location>
</feature>
<dbReference type="GO" id="GO:0000105">
    <property type="term" value="P:L-histidine biosynthetic process"/>
    <property type="evidence" value="ECO:0007669"/>
    <property type="project" value="UniProtKB-UniRule"/>
</dbReference>
<evidence type="ECO:0000256" key="5">
    <source>
        <dbReference type="ARBA" id="ARBA00016531"/>
    </source>
</evidence>
<evidence type="ECO:0000256" key="8">
    <source>
        <dbReference type="ARBA" id="ARBA00022833"/>
    </source>
</evidence>
<dbReference type="Pfam" id="PF00815">
    <property type="entry name" value="Histidinol_dh"/>
    <property type="match status" value="1"/>
</dbReference>
<feature type="binding site" evidence="13 17">
    <location>
        <position position="424"/>
    </location>
    <ligand>
        <name>substrate</name>
    </ligand>
</feature>
<feature type="binding site" evidence="13 18">
    <location>
        <position position="365"/>
    </location>
    <ligand>
        <name>Zn(2+)</name>
        <dbReference type="ChEBI" id="CHEBI:29105"/>
    </ligand>
</feature>
<dbReference type="PANTHER" id="PTHR21256:SF2">
    <property type="entry name" value="HISTIDINE BIOSYNTHESIS TRIFUNCTIONAL PROTEIN"/>
    <property type="match status" value="1"/>
</dbReference>
<dbReference type="GO" id="GO:0004399">
    <property type="term" value="F:histidinol dehydrogenase activity"/>
    <property type="evidence" value="ECO:0007669"/>
    <property type="project" value="UniProtKB-UniRule"/>
</dbReference>
<evidence type="ECO:0000256" key="3">
    <source>
        <dbReference type="ARBA" id="ARBA00010178"/>
    </source>
</evidence>
<comment type="pathway">
    <text evidence="2 13">Amino-acid biosynthesis; L-histidine biosynthesis; L-histidine from 5-phospho-alpha-D-ribose 1-diphosphate: step 9/9.</text>
</comment>
<dbReference type="PANTHER" id="PTHR21256">
    <property type="entry name" value="HISTIDINOL DEHYDROGENASE HDH"/>
    <property type="match status" value="1"/>
</dbReference>
<comment type="catalytic activity">
    <reaction evidence="12 13">
        <text>L-histidinol + 2 NAD(+) + H2O = L-histidine + 2 NADH + 3 H(+)</text>
        <dbReference type="Rhea" id="RHEA:20641"/>
        <dbReference type="ChEBI" id="CHEBI:15377"/>
        <dbReference type="ChEBI" id="CHEBI:15378"/>
        <dbReference type="ChEBI" id="CHEBI:57540"/>
        <dbReference type="ChEBI" id="CHEBI:57595"/>
        <dbReference type="ChEBI" id="CHEBI:57699"/>
        <dbReference type="ChEBI" id="CHEBI:57945"/>
        <dbReference type="EC" id="1.1.1.23"/>
    </reaction>
</comment>
<sequence>MSLDIRRLDASQPDFVTQLDALLAWESVSDAQVQATVTGILAEVKHRGDAAVVEYSNRFDHVHAISMAELELGQERLQQALQGLPEEQRQALTTAADRVRRYHEQQKQESWDYREADGTLLGQKVTPMDRVGIYVPGGKAAYPSSVLMNAIPAHVAGVQEIIMVVPTPGGELNELVLAAAAVAGVSRVFTIGGAQAVAALAYGTETVPPVDKIVGPGNIYVATAKRQVFGTVGIDMIAGPSEILVVCDGDTDPDWIAMDLFSQAEHDEDAQAILISPDADFLDRVHSSIERLLPDMQRHEIIRTSLLERAALIHVSDLDEACRVTNRIAPEHLELSVADPQALLPHIRHAGAIFMGRHTSEALGDYCAGPNHVLPTSGTARFSSPLGVYDFQKRSSLIMCSPEGASELGKTASILARGEQLEAHARSAEYRILGDD</sequence>
<evidence type="ECO:0000256" key="7">
    <source>
        <dbReference type="ARBA" id="ARBA00022723"/>
    </source>
</evidence>
<keyword evidence="21" id="KW-1185">Reference proteome</keyword>
<dbReference type="FunFam" id="3.40.50.1980:FF:000004">
    <property type="entry name" value="Histidinol dehydrogenase"/>
    <property type="match status" value="1"/>
</dbReference>
<dbReference type="AlphaFoldDB" id="A0A222FJJ1"/>
<evidence type="ECO:0000256" key="2">
    <source>
        <dbReference type="ARBA" id="ARBA00004940"/>
    </source>
</evidence>
<comment type="function">
    <text evidence="1 13">Catalyzes the sequential NAD-dependent oxidations of L-histidinol to L-histidinaldehyde and then to L-histidine.</text>
</comment>
<protein>
    <recommendedName>
        <fullName evidence="5 13">Histidinol dehydrogenase</fullName>
        <shortName evidence="13">HDH</shortName>
        <ecNumber evidence="4 13">1.1.1.23</ecNumber>
    </recommendedName>
</protein>
<dbReference type="PIRSF" id="PIRSF000099">
    <property type="entry name" value="Histidinol_dh"/>
    <property type="match status" value="1"/>
</dbReference>
<dbReference type="FunFam" id="3.40.50.1980:FF:000010">
    <property type="entry name" value="Histidinol dehydrogenase"/>
    <property type="match status" value="1"/>
</dbReference>
<feature type="binding site" evidence="13 16">
    <location>
        <position position="195"/>
    </location>
    <ligand>
        <name>NAD(+)</name>
        <dbReference type="ChEBI" id="CHEBI:57540"/>
    </ligand>
</feature>
<keyword evidence="6 13" id="KW-0028">Amino-acid biosynthesis</keyword>